<dbReference type="PANTHER" id="PTHR47892">
    <property type="entry name" value="UNIVERSAL STRESS PROTEIN E"/>
    <property type="match status" value="1"/>
</dbReference>
<dbReference type="FunCoup" id="A0A3N0VLF8">
    <property type="interactions" value="17"/>
</dbReference>
<evidence type="ECO:0000259" key="5">
    <source>
        <dbReference type="Pfam" id="PF00582"/>
    </source>
</evidence>
<protein>
    <submittedName>
        <fullName evidence="6">Universal stress protein</fullName>
    </submittedName>
</protein>
<keyword evidence="3" id="KW-0963">Cytoplasm</keyword>
<proteinExistence type="inferred from homology"/>
<dbReference type="RefSeq" id="WP_123210451.1">
    <property type="nucleotide sequence ID" value="NZ_RJVO01000001.1"/>
</dbReference>
<dbReference type="AlphaFoldDB" id="A0A3N0VLF8"/>
<gene>
    <name evidence="6" type="ORF">ED208_03480</name>
</gene>
<reference evidence="6 7" key="1">
    <citation type="submission" date="2018-10" db="EMBL/GenBank/DDBJ databases">
        <authorList>
            <person name="Chen W.-M."/>
        </authorList>
    </citation>
    <scope>NUCLEOTIDE SEQUENCE [LARGE SCALE GENOMIC DNA]</scope>
    <source>
        <strain evidence="6 7">THS-13</strain>
    </source>
</reference>
<dbReference type="GO" id="GO:0005737">
    <property type="term" value="C:cytoplasm"/>
    <property type="evidence" value="ECO:0007669"/>
    <property type="project" value="UniProtKB-SubCell"/>
</dbReference>
<accession>A0A3N0VLF8</accession>
<dbReference type="PANTHER" id="PTHR47892:SF1">
    <property type="entry name" value="UNIVERSAL STRESS PROTEIN E"/>
    <property type="match status" value="1"/>
</dbReference>
<comment type="function">
    <text evidence="4">Required for resistance to DNA-damaging agents.</text>
</comment>
<name>A0A3N0VLF8_9GAMM</name>
<evidence type="ECO:0000256" key="4">
    <source>
        <dbReference type="ARBA" id="ARBA00037131"/>
    </source>
</evidence>
<evidence type="ECO:0000313" key="6">
    <source>
        <dbReference type="EMBL" id="ROH93596.1"/>
    </source>
</evidence>
<dbReference type="Gene3D" id="3.40.50.12370">
    <property type="match status" value="1"/>
</dbReference>
<dbReference type="Pfam" id="PF00582">
    <property type="entry name" value="Usp"/>
    <property type="match status" value="2"/>
</dbReference>
<dbReference type="InterPro" id="IPR006015">
    <property type="entry name" value="Universal_stress_UspA"/>
</dbReference>
<dbReference type="PRINTS" id="PR01438">
    <property type="entry name" value="UNVRSLSTRESS"/>
</dbReference>
<evidence type="ECO:0000313" key="7">
    <source>
        <dbReference type="Proteomes" id="UP000282106"/>
    </source>
</evidence>
<dbReference type="InParanoid" id="A0A3N0VLF8"/>
<comment type="caution">
    <text evidence="6">The sequence shown here is derived from an EMBL/GenBank/DDBJ whole genome shotgun (WGS) entry which is preliminary data.</text>
</comment>
<comment type="similarity">
    <text evidence="2">Belongs to the universal stress protein A family.</text>
</comment>
<evidence type="ECO:0000256" key="1">
    <source>
        <dbReference type="ARBA" id="ARBA00004496"/>
    </source>
</evidence>
<dbReference type="Proteomes" id="UP000282106">
    <property type="component" value="Unassembled WGS sequence"/>
</dbReference>
<keyword evidence="7" id="KW-1185">Reference proteome</keyword>
<organism evidence="6 7">
    <name type="scientific">Stagnimonas aquatica</name>
    <dbReference type="NCBI Taxonomy" id="2689987"/>
    <lineage>
        <taxon>Bacteria</taxon>
        <taxon>Pseudomonadati</taxon>
        <taxon>Pseudomonadota</taxon>
        <taxon>Gammaproteobacteria</taxon>
        <taxon>Nevskiales</taxon>
        <taxon>Nevskiaceae</taxon>
        <taxon>Stagnimonas</taxon>
    </lineage>
</organism>
<feature type="domain" description="UspA" evidence="5">
    <location>
        <begin position="12"/>
        <end position="144"/>
    </location>
</feature>
<comment type="subcellular location">
    <subcellularLocation>
        <location evidence="1">Cytoplasm</location>
    </subcellularLocation>
</comment>
<evidence type="ECO:0000256" key="3">
    <source>
        <dbReference type="ARBA" id="ARBA00022490"/>
    </source>
</evidence>
<evidence type="ECO:0000256" key="2">
    <source>
        <dbReference type="ARBA" id="ARBA00008791"/>
    </source>
</evidence>
<feature type="domain" description="UspA" evidence="5">
    <location>
        <begin position="173"/>
        <end position="300"/>
    </location>
</feature>
<dbReference type="InterPro" id="IPR006016">
    <property type="entry name" value="UspA"/>
</dbReference>
<dbReference type="EMBL" id="RJVO01000001">
    <property type="protein sequence ID" value="ROH93596.1"/>
    <property type="molecule type" value="Genomic_DNA"/>
</dbReference>
<dbReference type="SUPFAM" id="SSF52402">
    <property type="entry name" value="Adenine nucleotide alpha hydrolases-like"/>
    <property type="match status" value="2"/>
</dbReference>
<sequence length="307" mass="33938">MSHRKVFLIARRSEPHSPALNRAAALIRAGGGELHLCLFEQQPLLDTVAHLSSEVARLAREAQLAEAHQWLKDKVQALRETGVKAEGEVVWGRPVLDHMLAKIRQQQPSLVVKDIHLEPLLRRVLLTPIDWHLLRDCPCPLMLVNPQALPLPRRVIAAVEPVAAEHGEGHLNERIVQFAAELARTCGAGHELAYAYEGLSPLAVSQPEEYTAIAAEIYEQLRQSQVERFHRFAAAQGVPAERQQVLYGPPWLALTDCADDPRADLLVLGSVQRGGLERALIGSTAERILDQARCDLLVVKPEAVAAR</sequence>